<dbReference type="EMBL" id="DF142860">
    <property type="protein sequence ID" value="GAA47909.1"/>
    <property type="molecule type" value="Genomic_DNA"/>
</dbReference>
<sequence>MRRSGFDRSRRIRTGAGNHTSRCTTTLGEMKISRGQPMYQSFCCFGVLTSSGSLRPVLWNHPGTQKSVDWSLPKTMFGKLICISLTYDNRTVFSDLGLEARRCARITLFEADISISPKPLKTERILSQVIMLQTIVWLKTETENDNGLKFLDPTVNQELLSLTHSHHLGLPLQAYLYIWKDPINEYGKEARTFAKMVIRISTSQSTHDRDHQLRLVTSNHAGRRNRYTRYNSNT</sequence>
<gene>
    <name evidence="1" type="ORF">CLF_100954</name>
</gene>
<keyword evidence="2" id="KW-1185">Reference proteome</keyword>
<evidence type="ECO:0000313" key="1">
    <source>
        <dbReference type="EMBL" id="GAA47909.1"/>
    </source>
</evidence>
<name>G7Y4M3_CLOSI</name>
<proteinExistence type="predicted"/>
<accession>G7Y4M3</accession>
<evidence type="ECO:0000313" key="2">
    <source>
        <dbReference type="Proteomes" id="UP000008909"/>
    </source>
</evidence>
<dbReference type="AlphaFoldDB" id="G7Y4M3"/>
<dbReference type="Proteomes" id="UP000008909">
    <property type="component" value="Unassembled WGS sequence"/>
</dbReference>
<organism evidence="1 2">
    <name type="scientific">Clonorchis sinensis</name>
    <name type="common">Chinese liver fluke</name>
    <dbReference type="NCBI Taxonomy" id="79923"/>
    <lineage>
        <taxon>Eukaryota</taxon>
        <taxon>Metazoa</taxon>
        <taxon>Spiralia</taxon>
        <taxon>Lophotrochozoa</taxon>
        <taxon>Platyhelminthes</taxon>
        <taxon>Trematoda</taxon>
        <taxon>Digenea</taxon>
        <taxon>Opisthorchiida</taxon>
        <taxon>Opisthorchiata</taxon>
        <taxon>Opisthorchiidae</taxon>
        <taxon>Clonorchis</taxon>
    </lineage>
</organism>
<reference key="2">
    <citation type="submission" date="2011-10" db="EMBL/GenBank/DDBJ databases">
        <title>The genome and transcriptome sequence of Clonorchis sinensis provide insights into the carcinogenic liver fluke.</title>
        <authorList>
            <person name="Wang X."/>
            <person name="Huang Y."/>
            <person name="Chen W."/>
            <person name="Liu H."/>
            <person name="Guo L."/>
            <person name="Chen Y."/>
            <person name="Luo F."/>
            <person name="Zhou W."/>
            <person name="Sun J."/>
            <person name="Mao Q."/>
            <person name="Liang P."/>
            <person name="Zhou C."/>
            <person name="Tian Y."/>
            <person name="Men J."/>
            <person name="Lv X."/>
            <person name="Huang L."/>
            <person name="Zhou J."/>
            <person name="Hu Y."/>
            <person name="Li R."/>
            <person name="Zhang F."/>
            <person name="Lei H."/>
            <person name="Li X."/>
            <person name="Hu X."/>
            <person name="Liang C."/>
            <person name="Xu J."/>
            <person name="Wu Z."/>
            <person name="Yu X."/>
        </authorList>
    </citation>
    <scope>NUCLEOTIDE SEQUENCE</scope>
    <source>
        <strain>Henan</strain>
    </source>
</reference>
<reference evidence="1" key="1">
    <citation type="journal article" date="2011" name="Genome Biol.">
        <title>The draft genome of the carcinogenic human liver fluke Clonorchis sinensis.</title>
        <authorList>
            <person name="Wang X."/>
            <person name="Chen W."/>
            <person name="Huang Y."/>
            <person name="Sun J."/>
            <person name="Men J."/>
            <person name="Liu H."/>
            <person name="Luo F."/>
            <person name="Guo L."/>
            <person name="Lv X."/>
            <person name="Deng C."/>
            <person name="Zhou C."/>
            <person name="Fan Y."/>
            <person name="Li X."/>
            <person name="Huang L."/>
            <person name="Hu Y."/>
            <person name="Liang C."/>
            <person name="Hu X."/>
            <person name="Xu J."/>
            <person name="Yu X."/>
        </authorList>
    </citation>
    <scope>NUCLEOTIDE SEQUENCE [LARGE SCALE GENOMIC DNA]</scope>
    <source>
        <strain evidence="1">Henan</strain>
    </source>
</reference>
<protein>
    <submittedName>
        <fullName evidence="1">Uncharacterized protein</fullName>
    </submittedName>
</protein>